<dbReference type="EMBL" id="CAICSX020000001">
    <property type="protein sequence ID" value="CAD0212415.1"/>
    <property type="molecule type" value="Genomic_DNA"/>
</dbReference>
<comment type="caution">
    <text evidence="1">The sequence shown here is derived from an EMBL/GenBank/DDBJ whole genome shotgun (WGS) entry which is preliminary data.</text>
</comment>
<sequence length="45" mass="4507">MSLSTTEKPSSANGGYIAPACAIPIIGIHAPVNATPVANTTILRS</sequence>
<evidence type="ECO:0000313" key="1">
    <source>
        <dbReference type="EMBL" id="CAD0212415.1"/>
    </source>
</evidence>
<accession>A0AAN2A4V4</accession>
<reference evidence="1 2" key="1">
    <citation type="submission" date="2020-06" db="EMBL/GenBank/DDBJ databases">
        <authorList>
            <person name="De Coninck B."/>
            <person name="Ibrahim H."/>
        </authorList>
    </citation>
    <scope>NUCLEOTIDE SEQUENCE [LARGE SCALE GENOMIC DNA]</scope>
    <source>
        <strain evidence="1">Ag_rhizogenes_K599</strain>
    </source>
</reference>
<dbReference type="Proteomes" id="UP000528185">
    <property type="component" value="Unassembled WGS sequence"/>
</dbReference>
<name>A0AAN2A4V4_RHIRH</name>
<gene>
    <name evidence="1" type="ORF">AGRHK599_LOCUS1881</name>
</gene>
<organism evidence="1 2">
    <name type="scientific">Rhizobium rhizogenes</name>
    <name type="common">Agrobacterium rhizogenes</name>
    <dbReference type="NCBI Taxonomy" id="359"/>
    <lineage>
        <taxon>Bacteria</taxon>
        <taxon>Pseudomonadati</taxon>
        <taxon>Pseudomonadota</taxon>
        <taxon>Alphaproteobacteria</taxon>
        <taxon>Hyphomicrobiales</taxon>
        <taxon>Rhizobiaceae</taxon>
        <taxon>Rhizobium/Agrobacterium group</taxon>
        <taxon>Rhizobium</taxon>
    </lineage>
</organism>
<dbReference type="RefSeq" id="WP_161490899.1">
    <property type="nucleotide sequence ID" value="NZ_CAICSX020000001.1"/>
</dbReference>
<dbReference type="AlphaFoldDB" id="A0AAN2A4V4"/>
<evidence type="ECO:0000313" key="2">
    <source>
        <dbReference type="Proteomes" id="UP000528185"/>
    </source>
</evidence>
<proteinExistence type="predicted"/>
<protein>
    <submittedName>
        <fullName evidence="1">Uncharacterized protein</fullName>
    </submittedName>
</protein>